<name>A0A4U0V2C3_9PEZI</name>
<feature type="compositionally biased region" description="Basic and acidic residues" evidence="1">
    <location>
        <begin position="662"/>
        <end position="678"/>
    </location>
</feature>
<feature type="non-terminal residue" evidence="2">
    <location>
        <position position="1"/>
    </location>
</feature>
<feature type="compositionally biased region" description="Basic and acidic residues" evidence="1">
    <location>
        <begin position="500"/>
        <end position="512"/>
    </location>
</feature>
<keyword evidence="3" id="KW-1185">Reference proteome</keyword>
<dbReference type="AlphaFoldDB" id="A0A4U0V2C3"/>
<evidence type="ECO:0000256" key="1">
    <source>
        <dbReference type="SAM" id="MobiDB-lite"/>
    </source>
</evidence>
<feature type="region of interest" description="Disordered" evidence="1">
    <location>
        <begin position="401"/>
        <end position="531"/>
    </location>
</feature>
<protein>
    <recommendedName>
        <fullName evidence="4">AMP-activated protein kinase glycogen-binding domain-containing protein</fullName>
    </recommendedName>
</protein>
<feature type="compositionally biased region" description="Low complexity" evidence="1">
    <location>
        <begin position="684"/>
        <end position="698"/>
    </location>
</feature>
<comment type="caution">
    <text evidence="2">The sequence shown here is derived from an EMBL/GenBank/DDBJ whole genome shotgun (WGS) entry which is preliminary data.</text>
</comment>
<feature type="region of interest" description="Disordered" evidence="1">
    <location>
        <begin position="36"/>
        <end position="327"/>
    </location>
</feature>
<reference evidence="2 3" key="1">
    <citation type="submission" date="2017-03" db="EMBL/GenBank/DDBJ databases">
        <title>Genomes of endolithic fungi from Antarctica.</title>
        <authorList>
            <person name="Coleine C."/>
            <person name="Masonjones S."/>
            <person name="Stajich J.E."/>
        </authorList>
    </citation>
    <scope>NUCLEOTIDE SEQUENCE [LARGE SCALE GENOMIC DNA]</scope>
    <source>
        <strain evidence="2 3">CCFEE 5187</strain>
    </source>
</reference>
<feature type="compositionally biased region" description="Polar residues" evidence="1">
    <location>
        <begin position="245"/>
        <end position="258"/>
    </location>
</feature>
<organism evidence="2 3">
    <name type="scientific">Cryomyces minteri</name>
    <dbReference type="NCBI Taxonomy" id="331657"/>
    <lineage>
        <taxon>Eukaryota</taxon>
        <taxon>Fungi</taxon>
        <taxon>Dikarya</taxon>
        <taxon>Ascomycota</taxon>
        <taxon>Pezizomycotina</taxon>
        <taxon>Dothideomycetes</taxon>
        <taxon>Dothideomycetes incertae sedis</taxon>
        <taxon>Cryomyces</taxon>
    </lineage>
</organism>
<dbReference type="Proteomes" id="UP000308768">
    <property type="component" value="Unassembled WGS sequence"/>
</dbReference>
<gene>
    <name evidence="2" type="ORF">B0A49_13523</name>
</gene>
<feature type="compositionally biased region" description="Polar residues" evidence="1">
    <location>
        <begin position="37"/>
        <end position="55"/>
    </location>
</feature>
<dbReference type="STRING" id="331657.A0A4U0V2C3"/>
<sequence>LERFVVDGNWTTDHTAPSERDGAYNVNNILLPEEIQHSSPTAHTLSSAAPQSSTAALVGAQPSERSAPHSPMPGGFPETPGNEPSSFSVNPITASSGAGNPIYLTSGEKVPDSGTFNSNTVSSTARDDPSLTSGAEQSQQTFGVAPIPATAGAGNPIHLAPGDKVPDTSTLTANTINSTARTDAASYEKSDSGAPQLPPVLTPKSLREADGADMFGLGPSTGNIIPESSLPMGGGSASRADPGYTIQSAAPTSTTAQLAGQVPLEPRGVPTVVTESQHDADVDPEASASPEAVTEKKEVEQELLEKVPEQPAAAESGASEKQKSENSMSAGKIAGLATGAAAAVGAGVASAAYAVKDKTVDSTQAASGSGGILSFLPASVQSAIVSMNSGAGTSPPTFMPSQDHTARGVPETVSKSIEQAHQSPEAAANPEAVSEKQVMEDELLRKIPSSEATGEHAPSSGGDATALVGTSTAPGVPETVSESIQRSHESPEAAANPEAVAEKQTMEDELLRKIPSAQETGEHAPSFGGGAAALAGGAAALAYRSTGHGVSETGGHATSLAAGSTAQGVPETVAESIQRSHESPEAAANPEAVAEKQTMEDELLRKIPSTQESGEHAPRYAPAAIPAAAGTSRSATGVPEVVTESIEMAHESPEAAANPEAVTEKSAVERELLKEVKPTNESGAPAPSDSAALSAIAPIKPTTSETT</sequence>
<evidence type="ECO:0000313" key="2">
    <source>
        <dbReference type="EMBL" id="TKA41866.1"/>
    </source>
</evidence>
<feature type="compositionally biased region" description="Polar residues" evidence="1">
    <location>
        <begin position="167"/>
        <end position="181"/>
    </location>
</feature>
<feature type="region of interest" description="Disordered" evidence="1">
    <location>
        <begin position="1"/>
        <end position="23"/>
    </location>
</feature>
<dbReference type="CDD" id="cd02859">
    <property type="entry name" value="E_set_AMPKbeta_like_N"/>
    <property type="match status" value="1"/>
</dbReference>
<feature type="compositionally biased region" description="Basic and acidic residues" evidence="1">
    <location>
        <begin position="593"/>
        <end position="605"/>
    </location>
</feature>
<evidence type="ECO:0000313" key="3">
    <source>
        <dbReference type="Proteomes" id="UP000308768"/>
    </source>
</evidence>
<feature type="compositionally biased region" description="Basic and acidic residues" evidence="1">
    <location>
        <begin position="433"/>
        <end position="445"/>
    </location>
</feature>
<feature type="compositionally biased region" description="Polar residues" evidence="1">
    <location>
        <begin position="114"/>
        <end position="142"/>
    </location>
</feature>
<dbReference type="OrthoDB" id="5873279at2759"/>
<feature type="region of interest" description="Disordered" evidence="1">
    <location>
        <begin position="547"/>
        <end position="707"/>
    </location>
</feature>
<dbReference type="EMBL" id="NAJN01003246">
    <property type="protein sequence ID" value="TKA41866.1"/>
    <property type="molecule type" value="Genomic_DNA"/>
</dbReference>
<feature type="non-terminal residue" evidence="2">
    <location>
        <position position="707"/>
    </location>
</feature>
<accession>A0A4U0V2C3</accession>
<feature type="compositionally biased region" description="Low complexity" evidence="1">
    <location>
        <begin position="619"/>
        <end position="629"/>
    </location>
</feature>
<proteinExistence type="predicted"/>
<feature type="compositionally biased region" description="Basic and acidic residues" evidence="1">
    <location>
        <begin position="293"/>
        <end position="308"/>
    </location>
</feature>
<feature type="compositionally biased region" description="Polar residues" evidence="1">
    <location>
        <begin position="413"/>
        <end position="422"/>
    </location>
</feature>
<feature type="compositionally biased region" description="Polar residues" evidence="1">
    <location>
        <begin position="82"/>
        <end position="98"/>
    </location>
</feature>
<evidence type="ECO:0008006" key="4">
    <source>
        <dbReference type="Google" id="ProtNLM"/>
    </source>
</evidence>